<reference evidence="11 12" key="1">
    <citation type="submission" date="2019-07" db="EMBL/GenBank/DDBJ databases">
        <title>Whole genome shotgun sequence of Cellulomonas xylanilytica NBRC 101102.</title>
        <authorList>
            <person name="Hosoyama A."/>
            <person name="Uohara A."/>
            <person name="Ohji S."/>
            <person name="Ichikawa N."/>
        </authorList>
    </citation>
    <scope>NUCLEOTIDE SEQUENCE [LARGE SCALE GENOMIC DNA]</scope>
    <source>
        <strain evidence="11 12">NBRC 101102</strain>
    </source>
</reference>
<dbReference type="Proteomes" id="UP000321118">
    <property type="component" value="Unassembled WGS sequence"/>
</dbReference>
<keyword evidence="6 9" id="KW-1133">Transmembrane helix</keyword>
<evidence type="ECO:0000256" key="7">
    <source>
        <dbReference type="ARBA" id="ARBA00023136"/>
    </source>
</evidence>
<evidence type="ECO:0000256" key="6">
    <source>
        <dbReference type="ARBA" id="ARBA00022989"/>
    </source>
</evidence>
<gene>
    <name evidence="11" type="ORF">CXY01_05800</name>
</gene>
<dbReference type="PROSITE" id="PS51012">
    <property type="entry name" value="ABC_TM2"/>
    <property type="match status" value="1"/>
</dbReference>
<comment type="subcellular location">
    <subcellularLocation>
        <location evidence="1 9">Cell membrane</location>
        <topology evidence="1 9">Multi-pass membrane protein</topology>
    </subcellularLocation>
</comment>
<proteinExistence type="inferred from homology"/>
<feature type="domain" description="ABC transmembrane type-2" evidence="10">
    <location>
        <begin position="31"/>
        <end position="258"/>
    </location>
</feature>
<dbReference type="InterPro" id="IPR000412">
    <property type="entry name" value="ABC_2_transport"/>
</dbReference>
<keyword evidence="4 9" id="KW-1003">Cell membrane</keyword>
<dbReference type="AlphaFoldDB" id="A0A510V451"/>
<dbReference type="InterPro" id="IPR013525">
    <property type="entry name" value="ABC2_TM"/>
</dbReference>
<evidence type="ECO:0000256" key="1">
    <source>
        <dbReference type="ARBA" id="ARBA00004651"/>
    </source>
</evidence>
<sequence length="260" mass="27546">MSVTLTAPTVRDVPSRVMTVSLTAATARRVLTQLRHDRRTIALVVLLPCVLIGLIAWMFDGTPVLDQFGPLLVGLFPMMVMFLVTSVATLRERTSGTLERLMTLPIGRGDVVVGYALAFAVLATVQALVIVGFAVWVCGMDVAGPIGLVVLVAVLDAVLGCALGLGASALARTEFQAVQLMPLVLFPQLITCGLLMPRDEMPTVLEWISRVLPLTYALDAMQLLAAGGTWTAVRGDVAVIAGFIVGALVVGAATLRRRTP</sequence>
<dbReference type="PANTHER" id="PTHR30294">
    <property type="entry name" value="MEMBRANE COMPONENT OF ABC TRANSPORTER YHHJ-RELATED"/>
    <property type="match status" value="1"/>
</dbReference>
<name>A0A510V451_9CELL</name>
<evidence type="ECO:0000313" key="11">
    <source>
        <dbReference type="EMBL" id="GEK20060.1"/>
    </source>
</evidence>
<dbReference type="PANTHER" id="PTHR30294:SF38">
    <property type="entry name" value="TRANSPORT PERMEASE PROTEIN"/>
    <property type="match status" value="1"/>
</dbReference>
<dbReference type="GO" id="GO:0140359">
    <property type="term" value="F:ABC-type transporter activity"/>
    <property type="evidence" value="ECO:0007669"/>
    <property type="project" value="InterPro"/>
</dbReference>
<dbReference type="PIRSF" id="PIRSF006648">
    <property type="entry name" value="DrrB"/>
    <property type="match status" value="1"/>
</dbReference>
<feature type="transmembrane region" description="Helical" evidence="9">
    <location>
        <begin position="142"/>
        <end position="165"/>
    </location>
</feature>
<dbReference type="InterPro" id="IPR047817">
    <property type="entry name" value="ABC2_TM_bact-type"/>
</dbReference>
<keyword evidence="12" id="KW-1185">Reference proteome</keyword>
<feature type="transmembrane region" description="Helical" evidence="9">
    <location>
        <begin position="237"/>
        <end position="255"/>
    </location>
</feature>
<keyword evidence="7 9" id="KW-0472">Membrane</keyword>
<evidence type="ECO:0000256" key="2">
    <source>
        <dbReference type="ARBA" id="ARBA00007783"/>
    </source>
</evidence>
<evidence type="ECO:0000256" key="3">
    <source>
        <dbReference type="ARBA" id="ARBA00022448"/>
    </source>
</evidence>
<dbReference type="InterPro" id="IPR051449">
    <property type="entry name" value="ABC-2_transporter_component"/>
</dbReference>
<dbReference type="Pfam" id="PF01061">
    <property type="entry name" value="ABC2_membrane"/>
    <property type="match status" value="1"/>
</dbReference>
<evidence type="ECO:0000256" key="5">
    <source>
        <dbReference type="ARBA" id="ARBA00022692"/>
    </source>
</evidence>
<comment type="similarity">
    <text evidence="2 9">Belongs to the ABC-2 integral membrane protein family.</text>
</comment>
<comment type="caution">
    <text evidence="11">The sequence shown here is derived from an EMBL/GenBank/DDBJ whole genome shotgun (WGS) entry which is preliminary data.</text>
</comment>
<protein>
    <recommendedName>
        <fullName evidence="9">Transport permease protein</fullName>
    </recommendedName>
</protein>
<keyword evidence="3 9" id="KW-0813">Transport</keyword>
<evidence type="ECO:0000256" key="4">
    <source>
        <dbReference type="ARBA" id="ARBA00022475"/>
    </source>
</evidence>
<feature type="transmembrane region" description="Helical" evidence="9">
    <location>
        <begin position="71"/>
        <end position="90"/>
    </location>
</feature>
<organism evidence="11 12">
    <name type="scientific">Cellulomonas xylanilytica</name>
    <dbReference type="NCBI Taxonomy" id="233583"/>
    <lineage>
        <taxon>Bacteria</taxon>
        <taxon>Bacillati</taxon>
        <taxon>Actinomycetota</taxon>
        <taxon>Actinomycetes</taxon>
        <taxon>Micrococcales</taxon>
        <taxon>Cellulomonadaceae</taxon>
        <taxon>Cellulomonas</taxon>
    </lineage>
</organism>
<accession>A0A510V451</accession>
<dbReference type="GO" id="GO:0043190">
    <property type="term" value="C:ATP-binding cassette (ABC) transporter complex"/>
    <property type="evidence" value="ECO:0007669"/>
    <property type="project" value="InterPro"/>
</dbReference>
<feature type="transmembrane region" description="Helical" evidence="9">
    <location>
        <begin position="111"/>
        <end position="136"/>
    </location>
</feature>
<keyword evidence="8" id="KW-0046">Antibiotic resistance</keyword>
<feature type="transmembrane region" description="Helical" evidence="9">
    <location>
        <begin position="177"/>
        <end position="196"/>
    </location>
</feature>
<dbReference type="EMBL" id="BJUB01000002">
    <property type="protein sequence ID" value="GEK20060.1"/>
    <property type="molecule type" value="Genomic_DNA"/>
</dbReference>
<evidence type="ECO:0000256" key="8">
    <source>
        <dbReference type="ARBA" id="ARBA00023251"/>
    </source>
</evidence>
<evidence type="ECO:0000259" key="10">
    <source>
        <dbReference type="PROSITE" id="PS51012"/>
    </source>
</evidence>
<feature type="transmembrane region" description="Helical" evidence="9">
    <location>
        <begin position="41"/>
        <end position="59"/>
    </location>
</feature>
<evidence type="ECO:0000256" key="9">
    <source>
        <dbReference type="RuleBase" id="RU361157"/>
    </source>
</evidence>
<keyword evidence="5 9" id="KW-0812">Transmembrane</keyword>
<evidence type="ECO:0000313" key="12">
    <source>
        <dbReference type="Proteomes" id="UP000321118"/>
    </source>
</evidence>
<dbReference type="GO" id="GO:0046677">
    <property type="term" value="P:response to antibiotic"/>
    <property type="evidence" value="ECO:0007669"/>
    <property type="project" value="UniProtKB-KW"/>
</dbReference>